<evidence type="ECO:0000256" key="1">
    <source>
        <dbReference type="ARBA" id="ARBA00001974"/>
    </source>
</evidence>
<evidence type="ECO:0000256" key="2">
    <source>
        <dbReference type="ARBA" id="ARBA00005272"/>
    </source>
</evidence>
<evidence type="ECO:0000313" key="8">
    <source>
        <dbReference type="Proteomes" id="UP001557484"/>
    </source>
</evidence>
<dbReference type="InterPro" id="IPR023753">
    <property type="entry name" value="FAD/NAD-binding_dom"/>
</dbReference>
<keyword evidence="3" id="KW-0285">Flavoprotein</keyword>
<dbReference type="Gene3D" id="3.50.50.100">
    <property type="match status" value="1"/>
</dbReference>
<name>A0ABV3TZ96_9GAMM</name>
<dbReference type="Proteomes" id="UP001557484">
    <property type="component" value="Unassembled WGS sequence"/>
</dbReference>
<dbReference type="PANTHER" id="PTHR42913">
    <property type="entry name" value="APOPTOSIS-INDUCING FACTOR 1"/>
    <property type="match status" value="1"/>
</dbReference>
<gene>
    <name evidence="7" type="ORF">AB4875_15735</name>
</gene>
<keyword evidence="8" id="KW-1185">Reference proteome</keyword>
<dbReference type="InterPro" id="IPR036188">
    <property type="entry name" value="FAD/NAD-bd_sf"/>
</dbReference>
<dbReference type="EMBL" id="JBFRYB010000001">
    <property type="protein sequence ID" value="MEX1666946.1"/>
    <property type="molecule type" value="Genomic_DNA"/>
</dbReference>
<reference evidence="7 8" key="1">
    <citation type="journal article" date="2011" name="Int. J. Syst. Evol. Microbiol.">
        <title>Zhongshania antarctica gen. nov., sp. nov. and Zhongshania guokunii sp. nov., gammaproteobacteria respectively isolated from coastal attached (fast) ice and surface seawater of the Antarctic.</title>
        <authorList>
            <person name="Li H.J."/>
            <person name="Zhang X.Y."/>
            <person name="Chen C.X."/>
            <person name="Zhang Y.J."/>
            <person name="Gao Z.M."/>
            <person name="Yu Y."/>
            <person name="Chen X.L."/>
            <person name="Chen B."/>
            <person name="Zhang Y.Z."/>
        </authorList>
    </citation>
    <scope>NUCLEOTIDE SEQUENCE [LARGE SCALE GENOMIC DNA]</scope>
    <source>
        <strain evidence="7 8">R06B22</strain>
    </source>
</reference>
<comment type="caution">
    <text evidence="7">The sequence shown here is derived from an EMBL/GenBank/DDBJ whole genome shotgun (WGS) entry which is preliminary data.</text>
</comment>
<evidence type="ECO:0000256" key="4">
    <source>
        <dbReference type="ARBA" id="ARBA00022827"/>
    </source>
</evidence>
<dbReference type="PANTHER" id="PTHR42913:SF3">
    <property type="entry name" value="64 KDA MITOCHONDRIAL NADH DEHYDROGENASE (EUROFUNG)"/>
    <property type="match status" value="1"/>
</dbReference>
<evidence type="ECO:0000259" key="6">
    <source>
        <dbReference type="Pfam" id="PF07992"/>
    </source>
</evidence>
<keyword evidence="5 7" id="KW-0560">Oxidoreductase</keyword>
<dbReference type="EC" id="1.6.5.-" evidence="7"/>
<proteinExistence type="inferred from homology"/>
<dbReference type="SUPFAM" id="SSF51905">
    <property type="entry name" value="FAD/NAD(P)-binding domain"/>
    <property type="match status" value="1"/>
</dbReference>
<evidence type="ECO:0000313" key="7">
    <source>
        <dbReference type="EMBL" id="MEX1666946.1"/>
    </source>
</evidence>
<dbReference type="GO" id="GO:0016491">
    <property type="term" value="F:oxidoreductase activity"/>
    <property type="evidence" value="ECO:0007669"/>
    <property type="project" value="UniProtKB-KW"/>
</dbReference>
<comment type="cofactor">
    <cofactor evidence="1">
        <name>FAD</name>
        <dbReference type="ChEBI" id="CHEBI:57692"/>
    </cofactor>
</comment>
<organism evidence="7 8">
    <name type="scientific">Zhongshania arctica</name>
    <dbReference type="NCBI Taxonomy" id="3238302"/>
    <lineage>
        <taxon>Bacteria</taxon>
        <taxon>Pseudomonadati</taxon>
        <taxon>Pseudomonadota</taxon>
        <taxon>Gammaproteobacteria</taxon>
        <taxon>Cellvibrionales</taxon>
        <taxon>Spongiibacteraceae</taxon>
        <taxon>Zhongshania</taxon>
    </lineage>
</organism>
<dbReference type="PRINTS" id="PR00368">
    <property type="entry name" value="FADPNR"/>
</dbReference>
<comment type="similarity">
    <text evidence="2">Belongs to the NADH dehydrogenase family.</text>
</comment>
<protein>
    <submittedName>
        <fullName evidence="7">NAD(P)/FAD-dependent oxidoreductase</fullName>
        <ecNumber evidence="7">1.6.5.-</ecNumber>
    </submittedName>
</protein>
<evidence type="ECO:0000256" key="5">
    <source>
        <dbReference type="ARBA" id="ARBA00023002"/>
    </source>
</evidence>
<sequence length="409" mass="44758">MILNKTKPHIIIVGANFSGLTAASKLSKSYEVTVIDPTENFQWTPNIHEILSDVKKQTSLSLSLETMISRLGHRFVNRAVSAIDGKMQTVTLDDQQTLNYDVLLIASGHARSNYGIKGADEYARGFRTADNVIQVHRDITAAIDSGKRAININIIGGGFTGVEVLGELLRKYSGDKRLHINVIDSAPRLIQALPEKLSSDIVERCKNHQISFHFNKKITEVKKDSIAFSDHESLDSDITIWSAGTKLPDYLDKIDTEKSANGLAVNTYLQAKSFSNIFVAGDSATYPKPLPKQASIAMDMGGHAAANIVRFCAGKALKPFKVSATPVLLSLGDINTYFIQGKLVLASPMLAAAKEAVYQVYMARLSTLLPLEQSCSSLASRVTLSAEKLLLAEVFKLRPKVLLQRSKIL</sequence>
<dbReference type="RefSeq" id="WP_368377006.1">
    <property type="nucleotide sequence ID" value="NZ_JBFRYB010000001.1"/>
</dbReference>
<keyword evidence="4" id="KW-0274">FAD</keyword>
<evidence type="ECO:0000256" key="3">
    <source>
        <dbReference type="ARBA" id="ARBA00022630"/>
    </source>
</evidence>
<dbReference type="Pfam" id="PF07992">
    <property type="entry name" value="Pyr_redox_2"/>
    <property type="match status" value="1"/>
</dbReference>
<feature type="domain" description="FAD/NAD(P)-binding" evidence="6">
    <location>
        <begin position="9"/>
        <end position="301"/>
    </location>
</feature>
<dbReference type="InterPro" id="IPR051169">
    <property type="entry name" value="NADH-Q_oxidoreductase"/>
</dbReference>
<accession>A0ABV3TZ96</accession>